<evidence type="ECO:0000313" key="5">
    <source>
        <dbReference type="Proteomes" id="UP000028185"/>
    </source>
</evidence>
<feature type="transmembrane region" description="Helical" evidence="2">
    <location>
        <begin position="12"/>
        <end position="36"/>
    </location>
</feature>
<reference evidence="4 5" key="1">
    <citation type="journal article" date="2014" name="Genome Announc.">
        <title>Whole-Genome Sequence of Streptococcus suis Serotype 4 Reference Strain 6407.</title>
        <authorList>
            <person name="Wang K."/>
            <person name="Chen J."/>
            <person name="Yao H."/>
            <person name="Lu C."/>
        </authorList>
    </citation>
    <scope>NUCLEOTIDE SEQUENCE [LARGE SCALE GENOMIC DNA]</scope>
    <source>
        <strain evidence="4">6407</strain>
    </source>
</reference>
<feature type="transmembrane region" description="Helical" evidence="2">
    <location>
        <begin position="181"/>
        <end position="202"/>
    </location>
</feature>
<gene>
    <name evidence="4" type="ORF">ID09_08625</name>
</gene>
<organism evidence="4 5">
    <name type="scientific">Streptococcus suis 6407</name>
    <dbReference type="NCBI Taxonomy" id="1214179"/>
    <lineage>
        <taxon>Bacteria</taxon>
        <taxon>Bacillati</taxon>
        <taxon>Bacillota</taxon>
        <taxon>Bacilli</taxon>
        <taxon>Lactobacillales</taxon>
        <taxon>Streptococcaceae</taxon>
        <taxon>Streptococcus</taxon>
    </lineage>
</organism>
<dbReference type="InterPro" id="IPR003675">
    <property type="entry name" value="Rce1/LyrA-like_dom"/>
</dbReference>
<keyword evidence="2" id="KW-1133">Transmembrane helix</keyword>
<dbReference type="GO" id="GO:0080120">
    <property type="term" value="P:CAAX-box protein maturation"/>
    <property type="evidence" value="ECO:0007669"/>
    <property type="project" value="UniProtKB-ARBA"/>
</dbReference>
<feature type="domain" description="CAAX prenyl protease 2/Lysostaphin resistance protein A-like" evidence="3">
    <location>
        <begin position="136"/>
        <end position="222"/>
    </location>
</feature>
<dbReference type="RefSeq" id="WP_002936280.1">
    <property type="nucleotide sequence ID" value="NZ_ALLE01000013.1"/>
</dbReference>
<feature type="transmembrane region" description="Helical" evidence="2">
    <location>
        <begin position="56"/>
        <end position="75"/>
    </location>
</feature>
<keyword evidence="2" id="KW-0812">Transmembrane</keyword>
<name>A0A075SL08_STRSU</name>
<accession>A0A075SL08</accession>
<dbReference type="EMBL" id="CP008921">
    <property type="protein sequence ID" value="AIG44081.1"/>
    <property type="molecule type" value="Genomic_DNA"/>
</dbReference>
<comment type="similarity">
    <text evidence="1">Belongs to the UPF0177 family.</text>
</comment>
<keyword evidence="2" id="KW-0472">Membrane</keyword>
<evidence type="ECO:0000313" key="4">
    <source>
        <dbReference type="EMBL" id="AIG44081.1"/>
    </source>
</evidence>
<proteinExistence type="inferred from homology"/>
<evidence type="ECO:0000256" key="1">
    <source>
        <dbReference type="ARBA" id="ARBA00009067"/>
    </source>
</evidence>
<dbReference type="HOGENOM" id="CLU_096490_0_0_9"/>
<dbReference type="GO" id="GO:0004175">
    <property type="term" value="F:endopeptidase activity"/>
    <property type="evidence" value="ECO:0007669"/>
    <property type="project" value="UniProtKB-ARBA"/>
</dbReference>
<evidence type="ECO:0000256" key="2">
    <source>
        <dbReference type="SAM" id="Phobius"/>
    </source>
</evidence>
<sequence length="233" mass="26932">MWSPKKLTVLKWFDILILTIILFGDGIINSTLQYIALQNQTTTLQENLTFSTMDNYKALALQLVWLTIAIFYLLLRNFDFSIWKKHIFITPWVPLQAVALFIFSALCLDIYNLVSYQFLASNTPSMFQLFPNIDLSLILYSLLNGFYEEIFFLNLCLLVNPKYAKWAFLYSLIIRCSFHTYQGLISALGLGLILGTIFYLLYQKIKPKNLLPFFLAHAAADIIGLTVLSYILY</sequence>
<dbReference type="PATRIC" id="fig|1214179.4.peg.1705"/>
<evidence type="ECO:0000259" key="3">
    <source>
        <dbReference type="Pfam" id="PF02517"/>
    </source>
</evidence>
<feature type="transmembrane region" description="Helical" evidence="2">
    <location>
        <begin position="87"/>
        <end position="111"/>
    </location>
</feature>
<dbReference type="AlphaFoldDB" id="A0A075SL08"/>
<feature type="transmembrane region" description="Helical" evidence="2">
    <location>
        <begin position="137"/>
        <end position="160"/>
    </location>
</feature>
<dbReference type="Pfam" id="PF02517">
    <property type="entry name" value="Rce1-like"/>
    <property type="match status" value="1"/>
</dbReference>
<dbReference type="Proteomes" id="UP000028185">
    <property type="component" value="Chromosome"/>
</dbReference>
<protein>
    <submittedName>
        <fullName evidence="4">Membrane protein</fullName>
    </submittedName>
</protein>
<feature type="transmembrane region" description="Helical" evidence="2">
    <location>
        <begin position="214"/>
        <end position="232"/>
    </location>
</feature>